<comment type="caution">
    <text evidence="4">The sequence shown here is derived from an EMBL/GenBank/DDBJ whole genome shotgun (WGS) entry which is preliminary data.</text>
</comment>
<protein>
    <submittedName>
        <fullName evidence="4">Thiamine-phosphate pyrophosphorylase</fullName>
    </submittedName>
</protein>
<dbReference type="RefSeq" id="WP_121923077.1">
    <property type="nucleotide sequence ID" value="NZ_REFO01000011.1"/>
</dbReference>
<name>A0A3M0BLG4_9AQUI</name>
<dbReference type="AlphaFoldDB" id="A0A3M0BLG4"/>
<comment type="pathway">
    <text evidence="1">Cofactor biosynthesis; thiamine diphosphate biosynthesis.</text>
</comment>
<dbReference type="OrthoDB" id="9815348at2"/>
<dbReference type="GO" id="GO:0009228">
    <property type="term" value="P:thiamine biosynthetic process"/>
    <property type="evidence" value="ECO:0007669"/>
    <property type="project" value="UniProtKB-KW"/>
</dbReference>
<dbReference type="InterPro" id="IPR022998">
    <property type="entry name" value="ThiamineP_synth_TenI"/>
</dbReference>
<dbReference type="PANTHER" id="PTHR20857:SF15">
    <property type="entry name" value="THIAMINE-PHOSPHATE SYNTHASE"/>
    <property type="match status" value="1"/>
</dbReference>
<proteinExistence type="predicted"/>
<accession>A0A3M0BLG4</accession>
<dbReference type="Proteomes" id="UP000280842">
    <property type="component" value="Unassembled WGS sequence"/>
</dbReference>
<dbReference type="CDD" id="cd00564">
    <property type="entry name" value="TMP_TenI"/>
    <property type="match status" value="1"/>
</dbReference>
<dbReference type="InterPro" id="IPR036206">
    <property type="entry name" value="ThiamineP_synth_sf"/>
</dbReference>
<keyword evidence="2" id="KW-0784">Thiamine biosynthesis</keyword>
<dbReference type="PANTHER" id="PTHR20857">
    <property type="entry name" value="THIAMINE-PHOSPHATE PYROPHOSPHORYLASE"/>
    <property type="match status" value="1"/>
</dbReference>
<dbReference type="GO" id="GO:0004789">
    <property type="term" value="F:thiamine-phosphate diphosphorylase activity"/>
    <property type="evidence" value="ECO:0007669"/>
    <property type="project" value="TreeGrafter"/>
</dbReference>
<evidence type="ECO:0000256" key="2">
    <source>
        <dbReference type="ARBA" id="ARBA00022977"/>
    </source>
</evidence>
<dbReference type="InterPro" id="IPR013785">
    <property type="entry name" value="Aldolase_TIM"/>
</dbReference>
<reference evidence="4 5" key="1">
    <citation type="submission" date="2018-10" db="EMBL/GenBank/DDBJ databases">
        <title>Genomic Encyclopedia of Archaeal and Bacterial Type Strains, Phase II (KMG-II): from individual species to whole genera.</title>
        <authorList>
            <person name="Goeker M."/>
        </authorList>
    </citation>
    <scope>NUCLEOTIDE SEQUENCE [LARGE SCALE GENOMIC DNA]</scope>
    <source>
        <strain evidence="4 5">VM1</strain>
    </source>
</reference>
<sequence length="186" mass="21100">MKNNLHKFYAITDRKKYKIPFENQIKLLLDKGIRMFQLREKDLSSGELLNLAEKMKRILEKYNGSLFINDRVDVALLVEADGVHLPENSFPVSKIKTKFPHLIVGKSCHSIECAIKAQEEGADYIIFSPIFYVEGKGKPQGIKKLKEVVERVNIPVYALGGINKSNINQVLDTGVYGIAGIRTFLY</sequence>
<gene>
    <name evidence="4" type="ORF">CLV39_0952</name>
</gene>
<evidence type="ECO:0000259" key="3">
    <source>
        <dbReference type="Pfam" id="PF02581"/>
    </source>
</evidence>
<dbReference type="Pfam" id="PF02581">
    <property type="entry name" value="TMP-TENI"/>
    <property type="match status" value="1"/>
</dbReference>
<keyword evidence="5" id="KW-1185">Reference proteome</keyword>
<dbReference type="GO" id="GO:0005737">
    <property type="term" value="C:cytoplasm"/>
    <property type="evidence" value="ECO:0007669"/>
    <property type="project" value="TreeGrafter"/>
</dbReference>
<dbReference type="SUPFAM" id="SSF51391">
    <property type="entry name" value="Thiamin phosphate synthase"/>
    <property type="match status" value="1"/>
</dbReference>
<feature type="domain" description="Thiamine phosphate synthase/TenI" evidence="3">
    <location>
        <begin position="8"/>
        <end position="183"/>
    </location>
</feature>
<dbReference type="EMBL" id="REFO01000011">
    <property type="protein sequence ID" value="RMA97294.1"/>
    <property type="molecule type" value="Genomic_DNA"/>
</dbReference>
<evidence type="ECO:0000313" key="5">
    <source>
        <dbReference type="Proteomes" id="UP000280842"/>
    </source>
</evidence>
<evidence type="ECO:0000313" key="4">
    <source>
        <dbReference type="EMBL" id="RMA97294.1"/>
    </source>
</evidence>
<evidence type="ECO:0000256" key="1">
    <source>
        <dbReference type="ARBA" id="ARBA00004948"/>
    </source>
</evidence>
<dbReference type="Gene3D" id="3.20.20.70">
    <property type="entry name" value="Aldolase class I"/>
    <property type="match status" value="1"/>
</dbReference>
<organism evidence="4 5">
    <name type="scientific">Hydrogenothermus marinus</name>
    <dbReference type="NCBI Taxonomy" id="133270"/>
    <lineage>
        <taxon>Bacteria</taxon>
        <taxon>Pseudomonadati</taxon>
        <taxon>Aquificota</taxon>
        <taxon>Aquificia</taxon>
        <taxon>Aquificales</taxon>
        <taxon>Hydrogenothermaceae</taxon>
        <taxon>Hydrogenothermus</taxon>
    </lineage>
</organism>